<dbReference type="EMBL" id="BPLR01001374">
    <property type="protein sequence ID" value="GIZ01953.1"/>
    <property type="molecule type" value="Genomic_DNA"/>
</dbReference>
<sequence>MGSANTMELQRFFSIRLMGRVLRFFEEHVLICFMHEENERKIYARGSSKAFISPLISRVVKLNLNRRLLNCNTLFARNVLCTAFNSAYFPKVCPLSKKGWISR</sequence>
<evidence type="ECO:0008006" key="3">
    <source>
        <dbReference type="Google" id="ProtNLM"/>
    </source>
</evidence>
<organism evidence="1 2">
    <name type="scientific">Caerostris extrusa</name>
    <name type="common">Bark spider</name>
    <name type="synonym">Caerostris bankana</name>
    <dbReference type="NCBI Taxonomy" id="172846"/>
    <lineage>
        <taxon>Eukaryota</taxon>
        <taxon>Metazoa</taxon>
        <taxon>Ecdysozoa</taxon>
        <taxon>Arthropoda</taxon>
        <taxon>Chelicerata</taxon>
        <taxon>Arachnida</taxon>
        <taxon>Araneae</taxon>
        <taxon>Araneomorphae</taxon>
        <taxon>Entelegynae</taxon>
        <taxon>Araneoidea</taxon>
        <taxon>Araneidae</taxon>
        <taxon>Caerostris</taxon>
    </lineage>
</organism>
<name>A0AAV4Y493_CAEEX</name>
<evidence type="ECO:0000313" key="1">
    <source>
        <dbReference type="EMBL" id="GIZ01953.1"/>
    </source>
</evidence>
<reference evidence="1 2" key="1">
    <citation type="submission" date="2021-06" db="EMBL/GenBank/DDBJ databases">
        <title>Caerostris extrusa draft genome.</title>
        <authorList>
            <person name="Kono N."/>
            <person name="Arakawa K."/>
        </authorList>
    </citation>
    <scope>NUCLEOTIDE SEQUENCE [LARGE SCALE GENOMIC DNA]</scope>
</reference>
<comment type="caution">
    <text evidence="1">The sequence shown here is derived from an EMBL/GenBank/DDBJ whole genome shotgun (WGS) entry which is preliminary data.</text>
</comment>
<dbReference type="AlphaFoldDB" id="A0AAV4Y493"/>
<accession>A0AAV4Y493</accession>
<evidence type="ECO:0000313" key="2">
    <source>
        <dbReference type="Proteomes" id="UP001054945"/>
    </source>
</evidence>
<proteinExistence type="predicted"/>
<gene>
    <name evidence="1" type="ORF">CEXT_40791</name>
</gene>
<dbReference type="Proteomes" id="UP001054945">
    <property type="component" value="Unassembled WGS sequence"/>
</dbReference>
<keyword evidence="2" id="KW-1185">Reference proteome</keyword>
<protein>
    <recommendedName>
        <fullName evidence="3">Maturase K</fullName>
    </recommendedName>
</protein>